<name>A0A507BW53_9FUNG</name>
<accession>A0A507BW53</accession>
<dbReference type="AlphaFoldDB" id="A0A507BW53"/>
<protein>
    <submittedName>
        <fullName evidence="1">Uncharacterized protein</fullName>
    </submittedName>
</protein>
<dbReference type="PANTHER" id="PTHR34035">
    <property type="entry name" value="TESTIS-EXPRESSED PROTEIN 47"/>
    <property type="match status" value="1"/>
</dbReference>
<gene>
    <name evidence="1" type="ORF">SmJEL517_g06263</name>
</gene>
<dbReference type="InterPro" id="IPR055308">
    <property type="entry name" value="TEX47-like"/>
</dbReference>
<sequence>MKDLSTPSETLAAFVRNGRVLIAQEDSLARFFPTWTWKTLDPPPSRERDVDPDTLGPQEIVKTISEVSLGLLQLGSALSSLPKAELKAAFDEFLDRFGDYVPRNTLVTALSGCDSITPISEWLEGMGSVDLEGERVYPAPGPLLW</sequence>
<dbReference type="EMBL" id="QEAO01000101">
    <property type="protein sequence ID" value="TPX30084.1"/>
    <property type="molecule type" value="Genomic_DNA"/>
</dbReference>
<evidence type="ECO:0000313" key="2">
    <source>
        <dbReference type="Proteomes" id="UP000319731"/>
    </source>
</evidence>
<dbReference type="PANTHER" id="PTHR34035:SF1">
    <property type="entry name" value="TESTIS-EXPRESSED PROTEIN 47"/>
    <property type="match status" value="1"/>
</dbReference>
<dbReference type="OrthoDB" id="548795at2759"/>
<dbReference type="Proteomes" id="UP000319731">
    <property type="component" value="Unassembled WGS sequence"/>
</dbReference>
<organism evidence="1 2">
    <name type="scientific">Synchytrium microbalum</name>
    <dbReference type="NCBI Taxonomy" id="1806994"/>
    <lineage>
        <taxon>Eukaryota</taxon>
        <taxon>Fungi</taxon>
        <taxon>Fungi incertae sedis</taxon>
        <taxon>Chytridiomycota</taxon>
        <taxon>Chytridiomycota incertae sedis</taxon>
        <taxon>Chytridiomycetes</taxon>
        <taxon>Synchytriales</taxon>
        <taxon>Synchytriaceae</taxon>
        <taxon>Synchytrium</taxon>
    </lineage>
</organism>
<comment type="caution">
    <text evidence="1">The sequence shown here is derived from an EMBL/GenBank/DDBJ whole genome shotgun (WGS) entry which is preliminary data.</text>
</comment>
<reference evidence="1 2" key="1">
    <citation type="journal article" date="2019" name="Sci. Rep.">
        <title>Comparative genomics of chytrid fungi reveal insights into the obligate biotrophic and pathogenic lifestyle of Synchytrium endobioticum.</title>
        <authorList>
            <person name="van de Vossenberg B.T.L.H."/>
            <person name="Warris S."/>
            <person name="Nguyen H.D.T."/>
            <person name="van Gent-Pelzer M.P.E."/>
            <person name="Joly D.L."/>
            <person name="van de Geest H.C."/>
            <person name="Bonants P.J.M."/>
            <person name="Smith D.S."/>
            <person name="Levesque C.A."/>
            <person name="van der Lee T.A.J."/>
        </authorList>
    </citation>
    <scope>NUCLEOTIDE SEQUENCE [LARGE SCALE GENOMIC DNA]</scope>
    <source>
        <strain evidence="1 2">JEL517</strain>
    </source>
</reference>
<dbReference type="RefSeq" id="XP_031021837.1">
    <property type="nucleotide sequence ID" value="XM_031172189.1"/>
</dbReference>
<keyword evidence="2" id="KW-1185">Reference proteome</keyword>
<dbReference type="Pfam" id="PF24787">
    <property type="entry name" value="TEX47"/>
    <property type="match status" value="1"/>
</dbReference>
<proteinExistence type="predicted"/>
<evidence type="ECO:0000313" key="1">
    <source>
        <dbReference type="EMBL" id="TPX30084.1"/>
    </source>
</evidence>
<dbReference type="GeneID" id="42007486"/>